<name>A0A0T5Z3B4_9GAMM</name>
<comment type="similarity">
    <text evidence="3">Belongs to the methyl-accepting chemotaxis (MCP) protein family.</text>
</comment>
<dbReference type="EMBL" id="LDXT01000035">
    <property type="protein sequence ID" value="KRT56613.1"/>
    <property type="molecule type" value="Genomic_DNA"/>
</dbReference>
<accession>A0A0T5Z3B4</accession>
<dbReference type="InterPro" id="IPR004089">
    <property type="entry name" value="MCPsignal_dom"/>
</dbReference>
<protein>
    <submittedName>
        <fullName evidence="9">Methyl-accepting chemotaxis protein</fullName>
    </submittedName>
</protein>
<dbReference type="STRING" id="54398.Ga0074115_1624"/>
<dbReference type="PRINTS" id="PR00260">
    <property type="entry name" value="CHEMTRNSDUCR"/>
</dbReference>
<dbReference type="Pfam" id="PF00015">
    <property type="entry name" value="MCPsignal"/>
    <property type="match status" value="1"/>
</dbReference>
<dbReference type="EMBL" id="LMXI01000545">
    <property type="protein sequence ID" value="KRT57410.1"/>
    <property type="molecule type" value="Genomic_DNA"/>
</dbReference>
<dbReference type="GO" id="GO:0004888">
    <property type="term" value="F:transmembrane signaling receptor activity"/>
    <property type="evidence" value="ECO:0007669"/>
    <property type="project" value="InterPro"/>
</dbReference>
<dbReference type="GO" id="GO:0006935">
    <property type="term" value="P:chemotaxis"/>
    <property type="evidence" value="ECO:0007669"/>
    <property type="project" value="InterPro"/>
</dbReference>
<dbReference type="Proteomes" id="UP000051634">
    <property type="component" value="Unassembled WGS sequence"/>
</dbReference>
<evidence type="ECO:0000259" key="7">
    <source>
        <dbReference type="PROSITE" id="PS50111"/>
    </source>
</evidence>
<evidence type="ECO:0000256" key="2">
    <source>
        <dbReference type="ARBA" id="ARBA00023224"/>
    </source>
</evidence>
<feature type="transmembrane region" description="Helical" evidence="6">
    <location>
        <begin position="12"/>
        <end position="45"/>
    </location>
</feature>
<reference evidence="10 11" key="1">
    <citation type="submission" date="2015-11" db="EMBL/GenBank/DDBJ databases">
        <title>The genome of Candidatus Endoriftia persephone in Ridgeia piscesae and population structure of the North Eastern Pacific vestimentiferan symbionts.</title>
        <authorList>
            <person name="Perez M."/>
            <person name="Juniper K.S."/>
        </authorList>
    </citation>
    <scope>NUCLEOTIDE SEQUENCE [LARGE SCALE GENOMIC DNA]</scope>
    <source>
        <strain evidence="9">Ind10</strain>
        <strain evidence="8">Ind11</strain>
    </source>
</reference>
<comment type="caution">
    <text evidence="9">The sequence shown here is derived from an EMBL/GenBank/DDBJ whole genome shotgun (WGS) entry which is preliminary data.</text>
</comment>
<evidence type="ECO:0000313" key="10">
    <source>
        <dbReference type="Proteomes" id="UP000051276"/>
    </source>
</evidence>
<dbReference type="PANTHER" id="PTHR32089">
    <property type="entry name" value="METHYL-ACCEPTING CHEMOTAXIS PROTEIN MCPB"/>
    <property type="match status" value="1"/>
</dbReference>
<feature type="region of interest" description="Disordered" evidence="5">
    <location>
        <begin position="384"/>
        <end position="403"/>
    </location>
</feature>
<keyword evidence="6" id="KW-0472">Membrane</keyword>
<evidence type="ECO:0000256" key="5">
    <source>
        <dbReference type="SAM" id="MobiDB-lite"/>
    </source>
</evidence>
<dbReference type="Proteomes" id="UP000051276">
    <property type="component" value="Unassembled WGS sequence"/>
</dbReference>
<dbReference type="Gene3D" id="1.10.287.950">
    <property type="entry name" value="Methyl-accepting chemotaxis protein"/>
    <property type="match status" value="1"/>
</dbReference>
<dbReference type="OrthoDB" id="5573670at2"/>
<dbReference type="InterPro" id="IPR004090">
    <property type="entry name" value="Chemotax_Me-accpt_rcpt"/>
</dbReference>
<dbReference type="GO" id="GO:0007165">
    <property type="term" value="P:signal transduction"/>
    <property type="evidence" value="ECO:0007669"/>
    <property type="project" value="UniProtKB-KW"/>
</dbReference>
<evidence type="ECO:0000256" key="1">
    <source>
        <dbReference type="ARBA" id="ARBA00004370"/>
    </source>
</evidence>
<dbReference type="PROSITE" id="PS50111">
    <property type="entry name" value="CHEMOTAXIS_TRANSDUC_2"/>
    <property type="match status" value="1"/>
</dbReference>
<gene>
    <name evidence="8" type="ORF">Ga0074115_1624</name>
    <name evidence="9" type="ORF">Ga0076813_11494</name>
</gene>
<dbReference type="RefSeq" id="WP_057957276.1">
    <property type="nucleotide sequence ID" value="NZ_KQ557036.1"/>
</dbReference>
<evidence type="ECO:0000313" key="8">
    <source>
        <dbReference type="EMBL" id="KRT56613.1"/>
    </source>
</evidence>
<dbReference type="PANTHER" id="PTHR32089:SF112">
    <property type="entry name" value="LYSOZYME-LIKE PROTEIN-RELATED"/>
    <property type="match status" value="1"/>
</dbReference>
<keyword evidence="11" id="KW-1185">Reference proteome</keyword>
<dbReference type="SUPFAM" id="SSF58104">
    <property type="entry name" value="Methyl-accepting chemotaxis protein (MCP) signaling domain"/>
    <property type="match status" value="1"/>
</dbReference>
<comment type="subcellular location">
    <subcellularLocation>
        <location evidence="1">Membrane</location>
    </subcellularLocation>
</comment>
<dbReference type="SMART" id="SM00283">
    <property type="entry name" value="MA"/>
    <property type="match status" value="1"/>
</dbReference>
<organism evidence="9 10">
    <name type="scientific">endosymbiont of Ridgeia piscesae</name>
    <dbReference type="NCBI Taxonomy" id="54398"/>
    <lineage>
        <taxon>Bacteria</taxon>
        <taxon>Pseudomonadati</taxon>
        <taxon>Pseudomonadota</taxon>
        <taxon>Gammaproteobacteria</taxon>
        <taxon>sulfur-oxidizing symbionts</taxon>
    </lineage>
</organism>
<keyword evidence="6" id="KW-1133">Transmembrane helix</keyword>
<evidence type="ECO:0000256" key="6">
    <source>
        <dbReference type="SAM" id="Phobius"/>
    </source>
</evidence>
<evidence type="ECO:0000256" key="3">
    <source>
        <dbReference type="ARBA" id="ARBA00029447"/>
    </source>
</evidence>
<feature type="compositionally biased region" description="Acidic residues" evidence="5">
    <location>
        <begin position="394"/>
        <end position="403"/>
    </location>
</feature>
<keyword evidence="6" id="KW-0812">Transmembrane</keyword>
<dbReference type="AlphaFoldDB" id="A0A0T5Z3B4"/>
<evidence type="ECO:0000313" key="11">
    <source>
        <dbReference type="Proteomes" id="UP000051634"/>
    </source>
</evidence>
<evidence type="ECO:0000256" key="4">
    <source>
        <dbReference type="PROSITE-ProRule" id="PRU00284"/>
    </source>
</evidence>
<proteinExistence type="inferred from homology"/>
<dbReference type="GO" id="GO:0016020">
    <property type="term" value="C:membrane"/>
    <property type="evidence" value="ECO:0007669"/>
    <property type="project" value="UniProtKB-SubCell"/>
</dbReference>
<keyword evidence="2 4" id="KW-0807">Transducer</keyword>
<feature type="domain" description="Methyl-accepting transducer" evidence="7">
    <location>
        <begin position="119"/>
        <end position="345"/>
    </location>
</feature>
<evidence type="ECO:0000313" key="9">
    <source>
        <dbReference type="EMBL" id="KRT57410.1"/>
    </source>
</evidence>
<sequence length="403" mass="44665">MANYFAKSWHPWVFSSLFVLAAWSMGVSWIGVLMLAVLTLIWGLLDYRNRKKLTQGEQSIRALAGGGELIGEMGALSREIKLGVSEQVAKLRSEQAQIQTLINDAVQTLQESFNGINGQSQAQLELVMGLIESVSDGIESEGNKKITFADFASETDKVLRFFVEHVVTISHNTMMLVERVEDMSKEMEHADSLLTDVKVIADQTNLLALNAAIEAARAGEAGRGFAVVADEVRKLSQRSNRFNDQIRNVIGTSKENIQEARDSAATLASKDMGFAIHSKARVDEMMRQVAEVNEVIADNLAKVSSMSSEIHNQVGSAVRSLQFEDIVRQLSGYSEEHFSKIEDIFESMQTEINRMVSAPETTPKELAVSIRTVRESLKQQFADMATHKPVDQESMSEGDVELF</sequence>